<reference evidence="6" key="1">
    <citation type="journal article" date="2014" name="Int. J. Syst. Evol. Microbiol.">
        <title>Complete genome sequence of Corynebacterium casei LMG S-19264T (=DSM 44701T), isolated from a smear-ripened cheese.</title>
        <authorList>
            <consortium name="US DOE Joint Genome Institute (JGI-PGF)"/>
            <person name="Walter F."/>
            <person name="Albersmeier A."/>
            <person name="Kalinowski J."/>
            <person name="Ruckert C."/>
        </authorList>
    </citation>
    <scope>NUCLEOTIDE SEQUENCE</scope>
    <source>
        <strain evidence="6">CGMCC 4.5737</strain>
    </source>
</reference>
<dbReference type="EMBL" id="BMMK01000001">
    <property type="protein sequence ID" value="GGM32887.1"/>
    <property type="molecule type" value="Genomic_DNA"/>
</dbReference>
<dbReference type="Pfam" id="PF00291">
    <property type="entry name" value="PALP"/>
    <property type="match status" value="1"/>
</dbReference>
<dbReference type="AlphaFoldDB" id="A0A8J3C5G5"/>
<gene>
    <name evidence="6" type="primary">cysK</name>
    <name evidence="6" type="ORF">GCM10012275_00350</name>
</gene>
<dbReference type="GO" id="GO:0016740">
    <property type="term" value="F:transferase activity"/>
    <property type="evidence" value="ECO:0007669"/>
    <property type="project" value="UniProtKB-KW"/>
</dbReference>
<evidence type="ECO:0000256" key="3">
    <source>
        <dbReference type="ARBA" id="ARBA00022679"/>
    </source>
</evidence>
<dbReference type="InterPro" id="IPR001926">
    <property type="entry name" value="TrpB-like_PALP"/>
</dbReference>
<sequence>MVIDHIYDIVSNDIFLNLSDMTPGRELLLKLEWLNPAGSIKLKTALGLLEDAERLGRLRGGFRVIESSSGNLGIALSLACAAKGYPFTCVTDPNSNVQSVALMRSFGADVVMVDRRDRNGGYLGSRIEYIEKRLAGNPDLVWLNQYANPANPRVHANRTAKAIVDELGQVDYLFVGVGTSGTLMGCVSYFRQHSPNTRIVAVDAVGSVTFGFPPGPRRIPGLGTSRRPQLCEPDAVDDIMLVAERDAVRSCRWLARERGLLAGGSTGSVLSAVLRRWRGIPAGARIVALSPDAGERYVETLYNDDWVATNFGVDTLRTDLGHDNEAVAATSRESS</sequence>
<comment type="subunit">
    <text evidence="2">Homodimer.</text>
</comment>
<keyword evidence="3" id="KW-0808">Transferase</keyword>
<dbReference type="InterPro" id="IPR036052">
    <property type="entry name" value="TrpB-like_PALP_sf"/>
</dbReference>
<proteinExistence type="predicted"/>
<dbReference type="Proteomes" id="UP000637578">
    <property type="component" value="Unassembled WGS sequence"/>
</dbReference>
<comment type="cofactor">
    <cofactor evidence="1">
        <name>pyridoxal 5'-phosphate</name>
        <dbReference type="ChEBI" id="CHEBI:597326"/>
    </cofactor>
</comment>
<dbReference type="InterPro" id="IPR050214">
    <property type="entry name" value="Cys_Synth/Cystath_Beta-Synth"/>
</dbReference>
<dbReference type="PANTHER" id="PTHR10314">
    <property type="entry name" value="CYSTATHIONINE BETA-SYNTHASE"/>
    <property type="match status" value="1"/>
</dbReference>
<dbReference type="RefSeq" id="WP_189052741.1">
    <property type="nucleotide sequence ID" value="NZ_BMMK01000001.1"/>
</dbReference>
<evidence type="ECO:0000259" key="5">
    <source>
        <dbReference type="Pfam" id="PF00291"/>
    </source>
</evidence>
<name>A0A8J3C5G5_9PSEU</name>
<keyword evidence="4" id="KW-0663">Pyridoxal phosphate</keyword>
<accession>A0A8J3C5G5</accession>
<dbReference type="CDD" id="cd01561">
    <property type="entry name" value="CBS_like"/>
    <property type="match status" value="1"/>
</dbReference>
<dbReference type="Gene3D" id="3.40.50.1100">
    <property type="match status" value="2"/>
</dbReference>
<evidence type="ECO:0000313" key="6">
    <source>
        <dbReference type="EMBL" id="GGM32887.1"/>
    </source>
</evidence>
<evidence type="ECO:0000256" key="1">
    <source>
        <dbReference type="ARBA" id="ARBA00001933"/>
    </source>
</evidence>
<protein>
    <submittedName>
        <fullName evidence="6">2,3-diaminopropionate biosynthesis protein SbnA</fullName>
    </submittedName>
</protein>
<dbReference type="InterPro" id="IPR023927">
    <property type="entry name" value="SbnA"/>
</dbReference>
<feature type="domain" description="Tryptophan synthase beta chain-like PALP" evidence="5">
    <location>
        <begin position="23"/>
        <end position="292"/>
    </location>
</feature>
<reference evidence="6" key="2">
    <citation type="submission" date="2020-09" db="EMBL/GenBank/DDBJ databases">
        <authorList>
            <person name="Sun Q."/>
            <person name="Zhou Y."/>
        </authorList>
    </citation>
    <scope>NUCLEOTIDE SEQUENCE</scope>
    <source>
        <strain evidence="6">CGMCC 4.5737</strain>
    </source>
</reference>
<dbReference type="SUPFAM" id="SSF53686">
    <property type="entry name" value="Tryptophan synthase beta subunit-like PLP-dependent enzymes"/>
    <property type="match status" value="1"/>
</dbReference>
<dbReference type="NCBIfam" id="TIGR03945">
    <property type="entry name" value="PLP_SbnA_fam"/>
    <property type="match status" value="1"/>
</dbReference>
<evidence type="ECO:0000256" key="2">
    <source>
        <dbReference type="ARBA" id="ARBA00011738"/>
    </source>
</evidence>
<evidence type="ECO:0000313" key="7">
    <source>
        <dbReference type="Proteomes" id="UP000637578"/>
    </source>
</evidence>
<evidence type="ECO:0000256" key="4">
    <source>
        <dbReference type="ARBA" id="ARBA00022898"/>
    </source>
</evidence>
<keyword evidence="7" id="KW-1185">Reference proteome</keyword>
<dbReference type="GO" id="GO:1901605">
    <property type="term" value="P:alpha-amino acid metabolic process"/>
    <property type="evidence" value="ECO:0007669"/>
    <property type="project" value="UniProtKB-ARBA"/>
</dbReference>
<comment type="caution">
    <text evidence="6">The sequence shown here is derived from an EMBL/GenBank/DDBJ whole genome shotgun (WGS) entry which is preliminary data.</text>
</comment>
<organism evidence="6 7">
    <name type="scientific">Longimycelium tulufanense</name>
    <dbReference type="NCBI Taxonomy" id="907463"/>
    <lineage>
        <taxon>Bacteria</taxon>
        <taxon>Bacillati</taxon>
        <taxon>Actinomycetota</taxon>
        <taxon>Actinomycetes</taxon>
        <taxon>Pseudonocardiales</taxon>
        <taxon>Pseudonocardiaceae</taxon>
        <taxon>Longimycelium</taxon>
    </lineage>
</organism>